<organism evidence="1">
    <name type="scientific">viral metagenome</name>
    <dbReference type="NCBI Taxonomy" id="1070528"/>
    <lineage>
        <taxon>unclassified sequences</taxon>
        <taxon>metagenomes</taxon>
        <taxon>organismal metagenomes</taxon>
    </lineage>
</organism>
<evidence type="ECO:0000313" key="1">
    <source>
        <dbReference type="EMBL" id="QJA91453.1"/>
    </source>
</evidence>
<dbReference type="AlphaFoldDB" id="A0A6M3LAE6"/>
<proteinExistence type="predicted"/>
<dbReference type="EMBL" id="MT142988">
    <property type="protein sequence ID" value="QJA91453.1"/>
    <property type="molecule type" value="Genomic_DNA"/>
</dbReference>
<accession>A0A6M3LAE6</accession>
<reference evidence="1" key="1">
    <citation type="submission" date="2020-03" db="EMBL/GenBank/DDBJ databases">
        <title>The deep terrestrial virosphere.</title>
        <authorList>
            <person name="Holmfeldt K."/>
            <person name="Nilsson E."/>
            <person name="Simone D."/>
            <person name="Lopez-Fernandez M."/>
            <person name="Wu X."/>
            <person name="de Brujin I."/>
            <person name="Lundin D."/>
            <person name="Andersson A."/>
            <person name="Bertilsson S."/>
            <person name="Dopson M."/>
        </authorList>
    </citation>
    <scope>NUCLEOTIDE SEQUENCE</scope>
    <source>
        <strain evidence="1">MM415B03362</strain>
    </source>
</reference>
<gene>
    <name evidence="1" type="ORF">MM415B03362_0017</name>
</gene>
<protein>
    <submittedName>
        <fullName evidence="1">Uncharacterized protein</fullName>
    </submittedName>
</protein>
<name>A0A6M3LAE6_9ZZZZ</name>
<sequence length="58" mass="6990">MKPDFKKYDKNFENWLQAATFQEENLEDCFKRLAKYDPHGSFDSGISIEEFINNINRR</sequence>